<feature type="transmembrane region" description="Helical" evidence="7">
    <location>
        <begin position="412"/>
        <end position="438"/>
    </location>
</feature>
<sequence>MTDAKTPLLSSSRKPPVSRPKTRRRRSSFEASTYNSTAAISFVRDVNADDHSGPGLNLIQLLALTVCMAGVQFTWTVELSYGTPYLLSLDLSKELTALVWLAGPLSGLIVQPVIGAFSDKCASRFGKRRPFIVGAGILTCLAMLGVAYAKEFGVLLSLWLPNTNQSDWDHFCAILVAVSSFYFLDFTLNAVQAICRALILDIPPLWQQEQANAWSARMSNSAMVIGYFVGYIDLVKYFPWLGDSQIKVFCIVAMLVFCITLAITCLCVHETPLDAEDKDSGPWYHTFIYIWRAFRFLPRPIQTLCNTQFFAWMGWFPFLFYSTQWVSDIYFATHPVKDRAHRDWAEGTRAGSFALLCYSVVSVIAGVVIPDLSMKFEKRWSWLSLNSIYTASHLLSAACLLSAWVIRSVTGATIMLSVMGICWAIVLWIPFSLVGEYVSFEDERRMLAAGSGTTDASSSTDVVPRLENGESSFDDFDAGMILGVHNMYIVFPQFAVAIISAIIFAMNDTASDDQPDAPPESSSVASVLVFGGFMALIAAVFSRYVVRVKK</sequence>
<feature type="transmembrane region" description="Helical" evidence="7">
    <location>
        <begin position="222"/>
        <end position="240"/>
    </location>
</feature>
<organism evidence="8 9">
    <name type="scientific">Hesseltinella vesiculosa</name>
    <dbReference type="NCBI Taxonomy" id="101127"/>
    <lineage>
        <taxon>Eukaryota</taxon>
        <taxon>Fungi</taxon>
        <taxon>Fungi incertae sedis</taxon>
        <taxon>Mucoromycota</taxon>
        <taxon>Mucoromycotina</taxon>
        <taxon>Mucoromycetes</taxon>
        <taxon>Mucorales</taxon>
        <taxon>Cunninghamellaceae</taxon>
        <taxon>Hesseltinella</taxon>
    </lineage>
</organism>
<feature type="transmembrane region" description="Helical" evidence="7">
    <location>
        <begin position="352"/>
        <end position="370"/>
    </location>
</feature>
<dbReference type="EMBL" id="MCGT01000015">
    <property type="protein sequence ID" value="ORX53684.1"/>
    <property type="molecule type" value="Genomic_DNA"/>
</dbReference>
<feature type="transmembrane region" description="Helical" evidence="7">
    <location>
        <begin position="58"/>
        <end position="77"/>
    </location>
</feature>
<dbReference type="PANTHER" id="PTHR19432">
    <property type="entry name" value="SUGAR TRANSPORTER"/>
    <property type="match status" value="1"/>
</dbReference>
<evidence type="ECO:0000256" key="4">
    <source>
        <dbReference type="ARBA" id="ARBA00022989"/>
    </source>
</evidence>
<evidence type="ECO:0000256" key="6">
    <source>
        <dbReference type="SAM" id="MobiDB-lite"/>
    </source>
</evidence>
<feature type="region of interest" description="Disordered" evidence="6">
    <location>
        <begin position="1"/>
        <end position="30"/>
    </location>
</feature>
<feature type="transmembrane region" description="Helical" evidence="7">
    <location>
        <begin position="382"/>
        <end position="406"/>
    </location>
</feature>
<comment type="subcellular location">
    <subcellularLocation>
        <location evidence="1">Membrane</location>
        <topology evidence="1">Multi-pass membrane protein</topology>
    </subcellularLocation>
</comment>
<evidence type="ECO:0000256" key="3">
    <source>
        <dbReference type="ARBA" id="ARBA00022692"/>
    </source>
</evidence>
<dbReference type="PANTHER" id="PTHR19432:SF35">
    <property type="entry name" value="SOLUTE CARRIER FAMILY 45 MEMBER 3 ISOFORM X1"/>
    <property type="match status" value="1"/>
</dbReference>
<feature type="transmembrane region" description="Helical" evidence="7">
    <location>
        <begin position="246"/>
        <end position="268"/>
    </location>
</feature>
<dbReference type="OrthoDB" id="28755at2759"/>
<evidence type="ECO:0000313" key="8">
    <source>
        <dbReference type="EMBL" id="ORX53684.1"/>
    </source>
</evidence>
<feature type="transmembrane region" description="Helical" evidence="7">
    <location>
        <begin position="97"/>
        <end position="118"/>
    </location>
</feature>
<feature type="transmembrane region" description="Helical" evidence="7">
    <location>
        <begin position="130"/>
        <end position="148"/>
    </location>
</feature>
<evidence type="ECO:0000256" key="7">
    <source>
        <dbReference type="SAM" id="Phobius"/>
    </source>
</evidence>
<dbReference type="Gene3D" id="1.20.1250.20">
    <property type="entry name" value="MFS general substrate transporter like domains"/>
    <property type="match status" value="1"/>
</dbReference>
<dbReference type="AlphaFoldDB" id="A0A1X2GH95"/>
<feature type="transmembrane region" description="Helical" evidence="7">
    <location>
        <begin position="526"/>
        <end position="546"/>
    </location>
</feature>
<dbReference type="SUPFAM" id="SSF103473">
    <property type="entry name" value="MFS general substrate transporter"/>
    <property type="match status" value="1"/>
</dbReference>
<dbReference type="Proteomes" id="UP000242146">
    <property type="component" value="Unassembled WGS sequence"/>
</dbReference>
<evidence type="ECO:0000256" key="5">
    <source>
        <dbReference type="ARBA" id="ARBA00023136"/>
    </source>
</evidence>
<keyword evidence="3 7" id="KW-0812">Transmembrane</keyword>
<comment type="caution">
    <text evidence="8">The sequence shown here is derived from an EMBL/GenBank/DDBJ whole genome shotgun (WGS) entry which is preliminary data.</text>
</comment>
<evidence type="ECO:0000256" key="1">
    <source>
        <dbReference type="ARBA" id="ARBA00004141"/>
    </source>
</evidence>
<keyword evidence="2" id="KW-0813">Transport</keyword>
<dbReference type="GO" id="GO:0005886">
    <property type="term" value="C:plasma membrane"/>
    <property type="evidence" value="ECO:0007669"/>
    <property type="project" value="TreeGrafter"/>
</dbReference>
<protein>
    <submittedName>
        <fullName evidence="8">MFS general substrate transporter</fullName>
    </submittedName>
</protein>
<evidence type="ECO:0000256" key="2">
    <source>
        <dbReference type="ARBA" id="ARBA00022448"/>
    </source>
</evidence>
<keyword evidence="5 7" id="KW-0472">Membrane</keyword>
<feature type="transmembrane region" description="Helical" evidence="7">
    <location>
        <begin position="309"/>
        <end position="332"/>
    </location>
</feature>
<evidence type="ECO:0000313" key="9">
    <source>
        <dbReference type="Proteomes" id="UP000242146"/>
    </source>
</evidence>
<gene>
    <name evidence="8" type="ORF">DM01DRAFT_1305988</name>
</gene>
<keyword evidence="4 7" id="KW-1133">Transmembrane helix</keyword>
<name>A0A1X2GH95_9FUNG</name>
<dbReference type="InterPro" id="IPR036259">
    <property type="entry name" value="MFS_trans_sf"/>
</dbReference>
<keyword evidence="9" id="KW-1185">Reference proteome</keyword>
<accession>A0A1X2GH95</accession>
<proteinExistence type="predicted"/>
<reference evidence="8 9" key="1">
    <citation type="submission" date="2016-07" db="EMBL/GenBank/DDBJ databases">
        <title>Pervasive Adenine N6-methylation of Active Genes in Fungi.</title>
        <authorList>
            <consortium name="DOE Joint Genome Institute"/>
            <person name="Mondo S.J."/>
            <person name="Dannebaum R.O."/>
            <person name="Kuo R.C."/>
            <person name="Labutti K."/>
            <person name="Haridas S."/>
            <person name="Kuo A."/>
            <person name="Salamov A."/>
            <person name="Ahrendt S.R."/>
            <person name="Lipzen A."/>
            <person name="Sullivan W."/>
            <person name="Andreopoulos W.B."/>
            <person name="Clum A."/>
            <person name="Lindquist E."/>
            <person name="Daum C."/>
            <person name="Ramamoorthy G.K."/>
            <person name="Gryganskyi A."/>
            <person name="Culley D."/>
            <person name="Magnuson J.K."/>
            <person name="James T.Y."/>
            <person name="O'Malley M.A."/>
            <person name="Stajich J.E."/>
            <person name="Spatafora J.W."/>
            <person name="Visel A."/>
            <person name="Grigoriev I.V."/>
        </authorList>
    </citation>
    <scope>NUCLEOTIDE SEQUENCE [LARGE SCALE GENOMIC DNA]</scope>
    <source>
        <strain evidence="8 9">NRRL 3301</strain>
    </source>
</reference>
<dbReference type="GO" id="GO:0008506">
    <property type="term" value="F:sucrose:proton symporter activity"/>
    <property type="evidence" value="ECO:0007669"/>
    <property type="project" value="TreeGrafter"/>
</dbReference>
<dbReference type="Pfam" id="PF13347">
    <property type="entry name" value="MFS_2"/>
    <property type="match status" value="1"/>
</dbReference>
<feature type="transmembrane region" description="Helical" evidence="7">
    <location>
        <begin position="488"/>
        <end position="506"/>
    </location>
</feature>